<sequence>MPRRTDTPPPRAPQSEPFETTGAFALPADAASGFSPANDPRSPFQPPQGQWGEEAGPMETTGAFA</sequence>
<dbReference type="OrthoDB" id="3544415at2"/>
<dbReference type="Proteomes" id="UP000295157">
    <property type="component" value="Unassembled WGS sequence"/>
</dbReference>
<protein>
    <submittedName>
        <fullName evidence="2">Uncharacterized protein</fullName>
    </submittedName>
</protein>
<evidence type="ECO:0000256" key="1">
    <source>
        <dbReference type="SAM" id="MobiDB-lite"/>
    </source>
</evidence>
<gene>
    <name evidence="2" type="ORF">E1267_22185</name>
</gene>
<proteinExistence type="predicted"/>
<organism evidence="2 3">
    <name type="scientific">Nonomuraea longispora</name>
    <dbReference type="NCBI Taxonomy" id="1848320"/>
    <lineage>
        <taxon>Bacteria</taxon>
        <taxon>Bacillati</taxon>
        <taxon>Actinomycetota</taxon>
        <taxon>Actinomycetes</taxon>
        <taxon>Streptosporangiales</taxon>
        <taxon>Streptosporangiaceae</taxon>
        <taxon>Nonomuraea</taxon>
    </lineage>
</organism>
<keyword evidence="3" id="KW-1185">Reference proteome</keyword>
<accession>A0A4R4NDE0</accession>
<dbReference type="AlphaFoldDB" id="A0A4R4NDE0"/>
<reference evidence="2 3" key="1">
    <citation type="submission" date="2019-02" db="EMBL/GenBank/DDBJ databases">
        <title>Draft genome sequences of novel Actinobacteria.</title>
        <authorList>
            <person name="Sahin N."/>
            <person name="Ay H."/>
            <person name="Saygin H."/>
        </authorList>
    </citation>
    <scope>NUCLEOTIDE SEQUENCE [LARGE SCALE GENOMIC DNA]</scope>
    <source>
        <strain evidence="2 3">KC201</strain>
    </source>
</reference>
<comment type="caution">
    <text evidence="2">The sequence shown here is derived from an EMBL/GenBank/DDBJ whole genome shotgun (WGS) entry which is preliminary data.</text>
</comment>
<feature type="non-terminal residue" evidence="2">
    <location>
        <position position="65"/>
    </location>
</feature>
<evidence type="ECO:0000313" key="3">
    <source>
        <dbReference type="Proteomes" id="UP000295157"/>
    </source>
</evidence>
<evidence type="ECO:0000313" key="2">
    <source>
        <dbReference type="EMBL" id="TDC04692.1"/>
    </source>
</evidence>
<feature type="region of interest" description="Disordered" evidence="1">
    <location>
        <begin position="1"/>
        <end position="65"/>
    </location>
</feature>
<dbReference type="RefSeq" id="WP_132334508.1">
    <property type="nucleotide sequence ID" value="NZ_SMJZ01000084.1"/>
</dbReference>
<dbReference type="EMBL" id="SMJZ01000084">
    <property type="protein sequence ID" value="TDC04692.1"/>
    <property type="molecule type" value="Genomic_DNA"/>
</dbReference>
<name>A0A4R4NDE0_9ACTN</name>